<name>A0ABS4WMI5_9MICO</name>
<sequence length="72" mass="7846">MGDLRYDPEVDAAYATIGRPIRPGEAVRQVSVELPDGMTGELILDFDRDGHLLGIEVLGASVLLRPEDIRGQ</sequence>
<evidence type="ECO:0000313" key="2">
    <source>
        <dbReference type="Proteomes" id="UP000703720"/>
    </source>
</evidence>
<protein>
    <submittedName>
        <fullName evidence="1">Uncharacterized protein YuzE</fullName>
    </submittedName>
</protein>
<organism evidence="1 2">
    <name type="scientific">Microbacterium phyllosphaerae</name>
    <dbReference type="NCBI Taxonomy" id="124798"/>
    <lineage>
        <taxon>Bacteria</taxon>
        <taxon>Bacillati</taxon>
        <taxon>Actinomycetota</taxon>
        <taxon>Actinomycetes</taxon>
        <taxon>Micrococcales</taxon>
        <taxon>Microbacteriaceae</taxon>
        <taxon>Microbacterium</taxon>
    </lineage>
</organism>
<gene>
    <name evidence="1" type="ORF">JOF42_000229</name>
</gene>
<keyword evidence="2" id="KW-1185">Reference proteome</keyword>
<dbReference type="InterPro" id="IPR019270">
    <property type="entry name" value="DUF2283"/>
</dbReference>
<comment type="caution">
    <text evidence="1">The sequence shown here is derived from an EMBL/GenBank/DDBJ whole genome shotgun (WGS) entry which is preliminary data.</text>
</comment>
<evidence type="ECO:0000313" key="1">
    <source>
        <dbReference type="EMBL" id="MBP2376734.1"/>
    </source>
</evidence>
<accession>A0ABS4WMI5</accession>
<dbReference type="Pfam" id="PF10049">
    <property type="entry name" value="DUF2283"/>
    <property type="match status" value="1"/>
</dbReference>
<proteinExistence type="predicted"/>
<dbReference type="EMBL" id="JAGIOA010000001">
    <property type="protein sequence ID" value="MBP2376734.1"/>
    <property type="molecule type" value="Genomic_DNA"/>
</dbReference>
<dbReference type="RefSeq" id="WP_210096178.1">
    <property type="nucleotide sequence ID" value="NZ_BAAAIO010000001.1"/>
</dbReference>
<reference evidence="1 2" key="1">
    <citation type="submission" date="2021-03" db="EMBL/GenBank/DDBJ databases">
        <title>Sequencing the genomes of 1000 actinobacteria strains.</title>
        <authorList>
            <person name="Klenk H.-P."/>
        </authorList>
    </citation>
    <scope>NUCLEOTIDE SEQUENCE [LARGE SCALE GENOMIC DNA]</scope>
    <source>
        <strain evidence="1 2">DSM 13468</strain>
    </source>
</reference>
<dbReference type="Proteomes" id="UP000703720">
    <property type="component" value="Unassembled WGS sequence"/>
</dbReference>